<sequence length="110" mass="12141">MTVPSIKMEFPPSNITKDVQTLPMETTLITQLAKEAAKTQSEKNAEFPSVCIPPSPCRNFGTDFLVEFSVVLARATGRGNAKVLFWSSMGEVVRNAMLGFLEELMSEVKQ</sequence>
<organism evidence="1 2">
    <name type="scientific">Nephila pilipes</name>
    <name type="common">Giant wood spider</name>
    <name type="synonym">Nephila maculata</name>
    <dbReference type="NCBI Taxonomy" id="299642"/>
    <lineage>
        <taxon>Eukaryota</taxon>
        <taxon>Metazoa</taxon>
        <taxon>Ecdysozoa</taxon>
        <taxon>Arthropoda</taxon>
        <taxon>Chelicerata</taxon>
        <taxon>Arachnida</taxon>
        <taxon>Araneae</taxon>
        <taxon>Araneomorphae</taxon>
        <taxon>Entelegynae</taxon>
        <taxon>Araneoidea</taxon>
        <taxon>Nephilidae</taxon>
        <taxon>Nephila</taxon>
    </lineage>
</organism>
<reference evidence="1" key="1">
    <citation type="submission" date="2020-08" db="EMBL/GenBank/DDBJ databases">
        <title>Multicomponent nature underlies the extraordinary mechanical properties of spider dragline silk.</title>
        <authorList>
            <person name="Kono N."/>
            <person name="Nakamura H."/>
            <person name="Mori M."/>
            <person name="Yoshida Y."/>
            <person name="Ohtoshi R."/>
            <person name="Malay A.D."/>
            <person name="Moran D.A.P."/>
            <person name="Tomita M."/>
            <person name="Numata K."/>
            <person name="Arakawa K."/>
        </authorList>
    </citation>
    <scope>NUCLEOTIDE SEQUENCE</scope>
</reference>
<protein>
    <submittedName>
        <fullName evidence="1">Uncharacterized protein</fullName>
    </submittedName>
</protein>
<keyword evidence="2" id="KW-1185">Reference proteome</keyword>
<evidence type="ECO:0000313" key="2">
    <source>
        <dbReference type="Proteomes" id="UP000887013"/>
    </source>
</evidence>
<evidence type="ECO:0000313" key="1">
    <source>
        <dbReference type="EMBL" id="GFS92387.1"/>
    </source>
</evidence>
<gene>
    <name evidence="1" type="ORF">NPIL_540181</name>
</gene>
<name>A0A8X6N3X2_NEPPI</name>
<proteinExistence type="predicted"/>
<dbReference type="Proteomes" id="UP000887013">
    <property type="component" value="Unassembled WGS sequence"/>
</dbReference>
<dbReference type="EMBL" id="BMAW01053682">
    <property type="protein sequence ID" value="GFS92387.1"/>
    <property type="molecule type" value="Genomic_DNA"/>
</dbReference>
<dbReference type="AlphaFoldDB" id="A0A8X6N3X2"/>
<comment type="caution">
    <text evidence="1">The sequence shown here is derived from an EMBL/GenBank/DDBJ whole genome shotgun (WGS) entry which is preliminary data.</text>
</comment>
<accession>A0A8X6N3X2</accession>